<accession>A0ABS2KRK3</accession>
<evidence type="ECO:0000256" key="6">
    <source>
        <dbReference type="ARBA" id="ARBA00023136"/>
    </source>
</evidence>
<dbReference type="InterPro" id="IPR016064">
    <property type="entry name" value="NAD/diacylglycerol_kinase_sf"/>
</dbReference>
<dbReference type="EMBL" id="JAFBBK010000001">
    <property type="protein sequence ID" value="MBM7414583.1"/>
    <property type="molecule type" value="Genomic_DNA"/>
</dbReference>
<protein>
    <submittedName>
        <fullName evidence="8">Undecaprenyl-diphosphatase</fullName>
        <ecNumber evidence="8">3.6.1.27</ecNumber>
    </submittedName>
</protein>
<dbReference type="Gene3D" id="3.40.50.10330">
    <property type="entry name" value="Probable inorganic polyphosphate/atp-NAD kinase, domain 1"/>
    <property type="match status" value="1"/>
</dbReference>
<dbReference type="InterPro" id="IPR000326">
    <property type="entry name" value="PAP2/HPO"/>
</dbReference>
<evidence type="ECO:0000313" key="9">
    <source>
        <dbReference type="Proteomes" id="UP000703038"/>
    </source>
</evidence>
<dbReference type="Proteomes" id="UP000703038">
    <property type="component" value="Unassembled WGS sequence"/>
</dbReference>
<dbReference type="Gene3D" id="2.60.200.40">
    <property type="match status" value="1"/>
</dbReference>
<keyword evidence="9" id="KW-1185">Reference proteome</keyword>
<dbReference type="PROSITE" id="PS50146">
    <property type="entry name" value="DAGK"/>
    <property type="match status" value="1"/>
</dbReference>
<keyword evidence="6" id="KW-0472">Membrane</keyword>
<comment type="caution">
    <text evidence="8">The sequence shown here is derived from an EMBL/GenBank/DDBJ whole genome shotgun (WGS) entry which is preliminary data.</text>
</comment>
<evidence type="ECO:0000313" key="8">
    <source>
        <dbReference type="EMBL" id="MBM7414583.1"/>
    </source>
</evidence>
<organism evidence="8 9">
    <name type="scientific">Rhodococcoides corynebacterioides</name>
    <dbReference type="NCBI Taxonomy" id="53972"/>
    <lineage>
        <taxon>Bacteria</taxon>
        <taxon>Bacillati</taxon>
        <taxon>Actinomycetota</taxon>
        <taxon>Actinomycetes</taxon>
        <taxon>Mycobacteriales</taxon>
        <taxon>Nocardiaceae</taxon>
        <taxon>Rhodococcoides</taxon>
    </lineage>
</organism>
<dbReference type="InterPro" id="IPR017438">
    <property type="entry name" value="ATP-NAD_kinase_N"/>
</dbReference>
<dbReference type="EC" id="3.6.1.27" evidence="8"/>
<keyword evidence="2" id="KW-1003">Cell membrane</keyword>
<dbReference type="InterPro" id="IPR001206">
    <property type="entry name" value="Diacylglycerol_kinase_cat_dom"/>
</dbReference>
<name>A0ABS2KRK3_9NOCA</name>
<dbReference type="Pfam" id="PF01569">
    <property type="entry name" value="PAP2"/>
    <property type="match status" value="1"/>
</dbReference>
<comment type="subcellular location">
    <subcellularLocation>
        <location evidence="1">Cell membrane</location>
        <topology evidence="1">Multi-pass membrane protein</topology>
    </subcellularLocation>
</comment>
<keyword evidence="5" id="KW-1133">Transmembrane helix</keyword>
<dbReference type="GO" id="GO:0050380">
    <property type="term" value="F:undecaprenyl-diphosphatase activity"/>
    <property type="evidence" value="ECO:0007669"/>
    <property type="project" value="UniProtKB-EC"/>
</dbReference>
<dbReference type="PANTHER" id="PTHR14969:SF62">
    <property type="entry name" value="DECAPRENYLPHOSPHORYL-5-PHOSPHORIBOSE PHOSPHATASE RV3807C-RELATED"/>
    <property type="match status" value="1"/>
</dbReference>
<proteinExistence type="predicted"/>
<dbReference type="Pfam" id="PF00781">
    <property type="entry name" value="DAGK_cat"/>
    <property type="match status" value="1"/>
</dbReference>
<dbReference type="SMART" id="SM00046">
    <property type="entry name" value="DAGKc"/>
    <property type="match status" value="1"/>
</dbReference>
<keyword evidence="3" id="KW-0812">Transmembrane</keyword>
<dbReference type="SUPFAM" id="SSF111331">
    <property type="entry name" value="NAD kinase/diacylglycerol kinase-like"/>
    <property type="match status" value="1"/>
</dbReference>
<dbReference type="Gene3D" id="1.20.144.10">
    <property type="entry name" value="Phosphatidic acid phosphatase type 2/haloperoxidase"/>
    <property type="match status" value="1"/>
</dbReference>
<reference evidence="8 9" key="1">
    <citation type="submission" date="2021-01" db="EMBL/GenBank/DDBJ databases">
        <title>Genomics of switchgrass bacterial isolates.</title>
        <authorList>
            <person name="Shade A."/>
        </authorList>
    </citation>
    <scope>NUCLEOTIDE SEQUENCE [LARGE SCALE GENOMIC DNA]</scope>
    <source>
        <strain evidence="8 9">PvP111</strain>
    </source>
</reference>
<keyword evidence="4 8" id="KW-0378">Hydrolase</keyword>
<feature type="domain" description="DAGKc" evidence="7">
    <location>
        <begin position="197"/>
        <end position="321"/>
    </location>
</feature>
<evidence type="ECO:0000256" key="1">
    <source>
        <dbReference type="ARBA" id="ARBA00004651"/>
    </source>
</evidence>
<evidence type="ECO:0000256" key="5">
    <source>
        <dbReference type="ARBA" id="ARBA00022989"/>
    </source>
</evidence>
<dbReference type="SMART" id="SM00014">
    <property type="entry name" value="acidPPc"/>
    <property type="match status" value="1"/>
</dbReference>
<sequence>MNPRSLRGRTRSVDLALVKASFASRPSGLDPALRTLTGLADHSVLWAIVASALAASGGPRRRGAVRGMLAVVGASSLANGVLKPLLPRDRPPAASVPALRRIMTPPVSSSFPSGHAASAAAFATGVALEAPLAGLLVAPLAATVAYSRVHVGVHWPSDVVVGAALGVAVALSTRRWWAVRSTESAELGPSGLAPALHEGEGMLVLVNPGAGTHNSEVVADVAKALPRARFLEPDADEDFIAQFVRAAGSDALALGVCGGDGTVAAAVAAAVQTGLPLAVFPGGTLNHFARDVGAVEVSVTADAVTRGASSRVDLGGVSIDGDEEILFVNTASIGGYPDSVRLREKWSSRIGKWPAAAAAMVAVLAVAEPMQVEIDGRRDSVWMMFVGNGTYTPGDQVPMSRPSIASGVLDVRFLRAHMRLSRTRLALAAMTGTLGTSPTYRHLRVPAVSVRNLQTTVAVAVDGEVAGEGRAFDYRTRPSLLTLYGTGTADAPRA</sequence>
<dbReference type="CDD" id="cd01610">
    <property type="entry name" value="PAP2_like"/>
    <property type="match status" value="1"/>
</dbReference>
<evidence type="ECO:0000256" key="2">
    <source>
        <dbReference type="ARBA" id="ARBA00022475"/>
    </source>
</evidence>
<evidence type="ECO:0000259" key="7">
    <source>
        <dbReference type="PROSITE" id="PS50146"/>
    </source>
</evidence>
<dbReference type="InterPro" id="IPR036938">
    <property type="entry name" value="PAP2/HPO_sf"/>
</dbReference>
<evidence type="ECO:0000256" key="3">
    <source>
        <dbReference type="ARBA" id="ARBA00022692"/>
    </source>
</evidence>
<evidence type="ECO:0000256" key="4">
    <source>
        <dbReference type="ARBA" id="ARBA00022801"/>
    </source>
</evidence>
<gene>
    <name evidence="8" type="ORF">JOE42_001316</name>
</gene>
<dbReference type="PANTHER" id="PTHR14969">
    <property type="entry name" value="SPHINGOSINE-1-PHOSPHATE PHOSPHOHYDROLASE"/>
    <property type="match status" value="1"/>
</dbReference>
<dbReference type="SUPFAM" id="SSF48317">
    <property type="entry name" value="Acid phosphatase/Vanadium-dependent haloperoxidase"/>
    <property type="match status" value="1"/>
</dbReference>